<evidence type="ECO:0000313" key="2">
    <source>
        <dbReference type="EMBL" id="MCS0637270.1"/>
    </source>
</evidence>
<dbReference type="Proteomes" id="UP001431313">
    <property type="component" value="Unassembled WGS sequence"/>
</dbReference>
<feature type="compositionally biased region" description="Basic and acidic residues" evidence="1">
    <location>
        <begin position="200"/>
        <end position="209"/>
    </location>
</feature>
<evidence type="ECO:0000313" key="3">
    <source>
        <dbReference type="Proteomes" id="UP001431313"/>
    </source>
</evidence>
<accession>A0ABT2CIM5</accession>
<organism evidence="2 3">
    <name type="scientific">Streptomyces pyxinae</name>
    <dbReference type="NCBI Taxonomy" id="2970734"/>
    <lineage>
        <taxon>Bacteria</taxon>
        <taxon>Bacillati</taxon>
        <taxon>Actinomycetota</taxon>
        <taxon>Actinomycetes</taxon>
        <taxon>Kitasatosporales</taxon>
        <taxon>Streptomycetaceae</taxon>
        <taxon>Streptomyces</taxon>
    </lineage>
</organism>
<feature type="compositionally biased region" description="Low complexity" evidence="1">
    <location>
        <begin position="210"/>
        <end position="221"/>
    </location>
</feature>
<keyword evidence="3" id="KW-1185">Reference proteome</keyword>
<feature type="region of interest" description="Disordered" evidence="1">
    <location>
        <begin position="1"/>
        <end position="21"/>
    </location>
</feature>
<evidence type="ECO:0000256" key="1">
    <source>
        <dbReference type="SAM" id="MobiDB-lite"/>
    </source>
</evidence>
<feature type="compositionally biased region" description="Low complexity" evidence="1">
    <location>
        <begin position="185"/>
        <end position="199"/>
    </location>
</feature>
<proteinExistence type="predicted"/>
<feature type="compositionally biased region" description="Basic and acidic residues" evidence="1">
    <location>
        <begin position="154"/>
        <end position="168"/>
    </location>
</feature>
<dbReference type="EMBL" id="JANUGQ010000013">
    <property type="protein sequence ID" value="MCS0637270.1"/>
    <property type="molecule type" value="Genomic_DNA"/>
</dbReference>
<gene>
    <name evidence="2" type="ORF">NX801_16680</name>
</gene>
<comment type="caution">
    <text evidence="2">The sequence shown here is derived from an EMBL/GenBank/DDBJ whole genome shotgun (WGS) entry which is preliminary data.</text>
</comment>
<reference evidence="2" key="1">
    <citation type="submission" date="2022-08" db="EMBL/GenBank/DDBJ databases">
        <authorList>
            <person name="Somphong A."/>
            <person name="Phongsopitanun W."/>
        </authorList>
    </citation>
    <scope>NUCLEOTIDE SEQUENCE</scope>
    <source>
        <strain evidence="2">LP05-1</strain>
    </source>
</reference>
<dbReference type="RefSeq" id="WP_258788524.1">
    <property type="nucleotide sequence ID" value="NZ_JANUGQ010000013.1"/>
</dbReference>
<feature type="compositionally biased region" description="Low complexity" evidence="1">
    <location>
        <begin position="1"/>
        <end position="10"/>
    </location>
</feature>
<evidence type="ECO:0008006" key="4">
    <source>
        <dbReference type="Google" id="ProtNLM"/>
    </source>
</evidence>
<sequence>MTTAGAQTTGGADGTDGTGAADRSWTAAVRARLSLGRLLPLGGPEEGAWLAERAAVTVLGEAARQVPEAVPGRWRIGPVAPDAAVGSPALPPPPGALPVGPLRLEAEVAVELTAAGPAPLPAVAERLRTVLLAAAAERLGLPLTEVDLRVTALLDDRPDAPADSRRPTEPSGGGPAPDEPPEPAGPASGPEPGASGPEAGRPETVRLDEPGAAGDGPPAPEAAVALAVPGVARLTTVLGPSVHRAAGHVRIELATAPGHRALDVALAVRGAVGDGLPVTVVVTGVA</sequence>
<name>A0ABT2CIM5_9ACTN</name>
<feature type="region of interest" description="Disordered" evidence="1">
    <location>
        <begin position="154"/>
        <end position="221"/>
    </location>
</feature>
<protein>
    <recommendedName>
        <fullName evidence="4">Nucleopolyhedrovirus P10 family protein</fullName>
    </recommendedName>
</protein>